<dbReference type="Proteomes" id="UP000694844">
    <property type="component" value="Chromosome 8"/>
</dbReference>
<dbReference type="OrthoDB" id="27136at2759"/>
<feature type="repeat" description="NHL" evidence="3">
    <location>
        <begin position="478"/>
        <end position="505"/>
    </location>
</feature>
<dbReference type="GeneID" id="111110334"/>
<dbReference type="Pfam" id="PF01436">
    <property type="entry name" value="NHL"/>
    <property type="match status" value="1"/>
</dbReference>
<name>A0A8B8BI47_CRAVI</name>
<keyword evidence="6" id="KW-1185">Reference proteome</keyword>
<dbReference type="Pfam" id="PF00643">
    <property type="entry name" value="zf-B_box"/>
    <property type="match status" value="1"/>
</dbReference>
<dbReference type="CDD" id="cd19756">
    <property type="entry name" value="Bbox2"/>
    <property type="match status" value="1"/>
</dbReference>
<dbReference type="KEGG" id="cvn:111110334"/>
<dbReference type="GO" id="GO:0005654">
    <property type="term" value="C:nucleoplasm"/>
    <property type="evidence" value="ECO:0007669"/>
    <property type="project" value="TreeGrafter"/>
</dbReference>
<evidence type="ECO:0000256" key="3">
    <source>
        <dbReference type="PROSITE-ProRule" id="PRU00504"/>
    </source>
</evidence>
<dbReference type="PANTHER" id="PTHR25462">
    <property type="entry name" value="BONUS, ISOFORM C-RELATED"/>
    <property type="match status" value="1"/>
</dbReference>
<evidence type="ECO:0000259" key="5">
    <source>
        <dbReference type="PROSITE" id="PS50119"/>
    </source>
</evidence>
<dbReference type="GO" id="GO:0061630">
    <property type="term" value="F:ubiquitin protein ligase activity"/>
    <property type="evidence" value="ECO:0007669"/>
    <property type="project" value="TreeGrafter"/>
</dbReference>
<dbReference type="Gene3D" id="2.120.10.30">
    <property type="entry name" value="TolB, C-terminal domain"/>
    <property type="match status" value="1"/>
</dbReference>
<keyword evidence="2" id="KW-0479">Metal-binding</keyword>
<dbReference type="InterPro" id="IPR011042">
    <property type="entry name" value="6-blade_b-propeller_TolB-like"/>
</dbReference>
<evidence type="ECO:0000256" key="1">
    <source>
        <dbReference type="ARBA" id="ARBA00022737"/>
    </source>
</evidence>
<dbReference type="PANTHER" id="PTHR25462:SF305">
    <property type="entry name" value="RING-TYPE DOMAIN-CONTAINING PROTEIN"/>
    <property type="match status" value="1"/>
</dbReference>
<dbReference type="Gene3D" id="3.30.160.60">
    <property type="entry name" value="Classic Zinc Finger"/>
    <property type="match status" value="1"/>
</dbReference>
<evidence type="ECO:0000313" key="7">
    <source>
        <dbReference type="RefSeq" id="XP_022302494.1"/>
    </source>
</evidence>
<evidence type="ECO:0000313" key="6">
    <source>
        <dbReference type="Proteomes" id="UP000694844"/>
    </source>
</evidence>
<dbReference type="SMART" id="SM00336">
    <property type="entry name" value="BBOX"/>
    <property type="match status" value="2"/>
</dbReference>
<dbReference type="RefSeq" id="XP_022302494.1">
    <property type="nucleotide sequence ID" value="XM_022446786.1"/>
</dbReference>
<reference evidence="7" key="1">
    <citation type="submission" date="2025-08" db="UniProtKB">
        <authorList>
            <consortium name="RefSeq"/>
        </authorList>
    </citation>
    <scope>IDENTIFICATION</scope>
    <source>
        <tissue evidence="7">Whole sample</tissue>
    </source>
</reference>
<dbReference type="GO" id="GO:0008270">
    <property type="term" value="F:zinc ion binding"/>
    <property type="evidence" value="ECO:0007669"/>
    <property type="project" value="UniProtKB-KW"/>
</dbReference>
<keyword evidence="4" id="KW-0175">Coiled coil</keyword>
<dbReference type="SUPFAM" id="SSF101898">
    <property type="entry name" value="NHL repeat"/>
    <property type="match status" value="1"/>
</dbReference>
<dbReference type="PROSITE" id="PS50119">
    <property type="entry name" value="ZF_BBOX"/>
    <property type="match status" value="2"/>
</dbReference>
<dbReference type="AlphaFoldDB" id="A0A8B8BI47"/>
<gene>
    <name evidence="7" type="primary">LOC111110334</name>
</gene>
<dbReference type="InterPro" id="IPR001258">
    <property type="entry name" value="NHL_repeat"/>
</dbReference>
<evidence type="ECO:0000256" key="2">
    <source>
        <dbReference type="PROSITE-ProRule" id="PRU00024"/>
    </source>
</evidence>
<dbReference type="InterPro" id="IPR000315">
    <property type="entry name" value="Znf_B-box"/>
</dbReference>
<feature type="coiled-coil region" evidence="4">
    <location>
        <begin position="161"/>
        <end position="213"/>
    </location>
</feature>
<dbReference type="PROSITE" id="PS51125">
    <property type="entry name" value="NHL"/>
    <property type="match status" value="1"/>
</dbReference>
<proteinExistence type="predicted"/>
<keyword evidence="1" id="KW-0677">Repeat</keyword>
<dbReference type="InterPro" id="IPR047153">
    <property type="entry name" value="TRIM45/56/19-like"/>
</dbReference>
<keyword evidence="2" id="KW-0862">Zinc</keyword>
<dbReference type="SUPFAM" id="SSF57845">
    <property type="entry name" value="B-box zinc-binding domain"/>
    <property type="match status" value="1"/>
</dbReference>
<accession>A0A8B8BI47</accession>
<sequence>MDPDYSGQDVARCDLCKTAIAKSYCDFCHVNLCRPCIGEHISDDYKKHIVVPILQRKTTLIFPKCETHQNEECKYKCQDCSIFVCSHCTASLTHSGHKFLNLEELFSTSKKRVQYDMEELDNQIMPAYEEIAIDLENQIANLDGNYLKLISEMSKQREEIHKQVDNVLNLLEREMSEIKVKHKSILQKYLDEIKHLQSRMQQDLLALNEMEESNEVTPTIQYRSKNEEFRKLPPKVHVSMPKFSPKQIHREDLCRLIGKPTPLSTTLEERVFTAKKPNRELLGEPELLNTIKTGYSCLQSVTCLNEKHIWTSGRSADIKCFNIQGVLQKTIKTKSGYLPYDIAVDRDGALLYSDWITVYRVKNDRTEEIIKLQGWRPFNLSVTSSGDLLVTMYTDDKTQSQVVRYSGSTMKITIQFDDEGQPLYSGNGYIKYISENRNLDICVADLGAGAVVVVNQAGKLRFRYTGHPSHTKSKPFEPHGITTDSQGRILTTDYDNHCIHILDADGQFLRYIDICGLKDPYGLCVDRNDKLFVCELYGGNVKEIRYSK</sequence>
<feature type="domain" description="B box-type" evidence="5">
    <location>
        <begin position="65"/>
        <end position="102"/>
    </location>
</feature>
<feature type="domain" description="B box-type" evidence="5">
    <location>
        <begin position="8"/>
        <end position="53"/>
    </location>
</feature>
<protein>
    <submittedName>
        <fullName evidence="7">Tripartite motif-containing protein 3-like</fullName>
    </submittedName>
</protein>
<organism evidence="6 7">
    <name type="scientific">Crassostrea virginica</name>
    <name type="common">Eastern oyster</name>
    <dbReference type="NCBI Taxonomy" id="6565"/>
    <lineage>
        <taxon>Eukaryota</taxon>
        <taxon>Metazoa</taxon>
        <taxon>Spiralia</taxon>
        <taxon>Lophotrochozoa</taxon>
        <taxon>Mollusca</taxon>
        <taxon>Bivalvia</taxon>
        <taxon>Autobranchia</taxon>
        <taxon>Pteriomorphia</taxon>
        <taxon>Ostreida</taxon>
        <taxon>Ostreoidea</taxon>
        <taxon>Ostreidae</taxon>
        <taxon>Crassostrea</taxon>
    </lineage>
</organism>
<evidence type="ECO:0000256" key="4">
    <source>
        <dbReference type="SAM" id="Coils"/>
    </source>
</evidence>
<keyword evidence="2" id="KW-0863">Zinc-finger</keyword>